<comment type="caution">
    <text evidence="2">The sequence shown here is derived from an EMBL/GenBank/DDBJ whole genome shotgun (WGS) entry which is preliminary data.</text>
</comment>
<organism evidence="2 3">
    <name type="scientific">Nonomuraea salmonea</name>
    <dbReference type="NCBI Taxonomy" id="46181"/>
    <lineage>
        <taxon>Bacteria</taxon>
        <taxon>Bacillati</taxon>
        <taxon>Actinomycetota</taxon>
        <taxon>Actinomycetes</taxon>
        <taxon>Streptosporangiales</taxon>
        <taxon>Streptosporangiaceae</taxon>
        <taxon>Nonomuraea</taxon>
    </lineage>
</organism>
<sequence>MRSVPRLPVLTMALASGAVDAFTFLSLGQVFTSNMTGNLVLLGVSASRGRFADAVGSLVAFVAFTCGLALAFRFTRGARGWAVRTRLTVAAEAGLLVGLLTGWALSGPQLVLIATAALAMGMQSAVTHRLHTFIGSTTFITGALTSTIARHLTPGTGPPHGPELVAVLGALVLGAAGGTLLVVLLPLAAPALALLAVTVTLAASAYA</sequence>
<feature type="transmembrane region" description="Helical" evidence="1">
    <location>
        <begin position="93"/>
        <end position="118"/>
    </location>
</feature>
<proteinExistence type="predicted"/>
<dbReference type="RefSeq" id="WP_345400272.1">
    <property type="nucleotide sequence ID" value="NZ_BAAAXS010000001.1"/>
</dbReference>
<keyword evidence="1" id="KW-0812">Transmembrane</keyword>
<dbReference type="PANTHER" id="PTHR37314:SF4">
    <property type="entry name" value="UPF0700 TRANSMEMBRANE PROTEIN YOAK"/>
    <property type="match status" value="1"/>
</dbReference>
<evidence type="ECO:0000313" key="2">
    <source>
        <dbReference type="EMBL" id="MFB9476465.1"/>
    </source>
</evidence>
<dbReference type="PANTHER" id="PTHR37314">
    <property type="entry name" value="SLR0142 PROTEIN"/>
    <property type="match status" value="1"/>
</dbReference>
<feature type="transmembrane region" description="Helical" evidence="1">
    <location>
        <begin position="188"/>
        <end position="206"/>
    </location>
</feature>
<dbReference type="Proteomes" id="UP001589568">
    <property type="component" value="Unassembled WGS sequence"/>
</dbReference>
<feature type="transmembrane region" description="Helical" evidence="1">
    <location>
        <begin position="164"/>
        <end position="182"/>
    </location>
</feature>
<keyword evidence="3" id="KW-1185">Reference proteome</keyword>
<accession>A0ABV5P1L3</accession>
<dbReference type="EMBL" id="JBHMCF010000051">
    <property type="protein sequence ID" value="MFB9476465.1"/>
    <property type="molecule type" value="Genomic_DNA"/>
</dbReference>
<evidence type="ECO:0000313" key="3">
    <source>
        <dbReference type="Proteomes" id="UP001589568"/>
    </source>
</evidence>
<keyword evidence="1" id="KW-0472">Membrane</keyword>
<feature type="transmembrane region" description="Helical" evidence="1">
    <location>
        <begin position="51"/>
        <end position="72"/>
    </location>
</feature>
<dbReference type="InterPro" id="IPR010699">
    <property type="entry name" value="DUF1275"/>
</dbReference>
<keyword evidence="1" id="KW-1133">Transmembrane helix</keyword>
<feature type="transmembrane region" description="Helical" evidence="1">
    <location>
        <begin position="7"/>
        <end position="31"/>
    </location>
</feature>
<reference evidence="2 3" key="1">
    <citation type="submission" date="2024-09" db="EMBL/GenBank/DDBJ databases">
        <authorList>
            <person name="Sun Q."/>
            <person name="Mori K."/>
        </authorList>
    </citation>
    <scope>NUCLEOTIDE SEQUENCE [LARGE SCALE GENOMIC DNA]</scope>
    <source>
        <strain evidence="2 3">JCM 3324</strain>
    </source>
</reference>
<dbReference type="Pfam" id="PF06912">
    <property type="entry name" value="DUF1275"/>
    <property type="match status" value="1"/>
</dbReference>
<gene>
    <name evidence="2" type="ORF">ACFFR3_43825</name>
</gene>
<name>A0ABV5P1L3_9ACTN</name>
<feature type="transmembrane region" description="Helical" evidence="1">
    <location>
        <begin position="130"/>
        <end position="152"/>
    </location>
</feature>
<protein>
    <submittedName>
        <fullName evidence="2">YoaK family protein</fullName>
    </submittedName>
</protein>
<evidence type="ECO:0000256" key="1">
    <source>
        <dbReference type="SAM" id="Phobius"/>
    </source>
</evidence>